<accession>A0ABW5S9E1</accession>
<evidence type="ECO:0000256" key="5">
    <source>
        <dbReference type="ARBA" id="ARBA00022989"/>
    </source>
</evidence>
<dbReference type="CDD" id="cd06261">
    <property type="entry name" value="TM_PBP2"/>
    <property type="match status" value="1"/>
</dbReference>
<feature type="transmembrane region" description="Helical" evidence="7">
    <location>
        <begin position="32"/>
        <end position="57"/>
    </location>
</feature>
<dbReference type="EMBL" id="JBHUMQ010000052">
    <property type="protein sequence ID" value="MFD2695744.1"/>
    <property type="molecule type" value="Genomic_DNA"/>
</dbReference>
<evidence type="ECO:0000256" key="6">
    <source>
        <dbReference type="ARBA" id="ARBA00023136"/>
    </source>
</evidence>
<keyword evidence="4 7" id="KW-0812">Transmembrane</keyword>
<dbReference type="InterPro" id="IPR000515">
    <property type="entry name" value="MetI-like"/>
</dbReference>
<dbReference type="Pfam" id="PF00528">
    <property type="entry name" value="BPD_transp_1"/>
    <property type="match status" value="1"/>
</dbReference>
<gene>
    <name evidence="9" type="ORF">ACFSUE_19255</name>
</gene>
<proteinExistence type="inferred from homology"/>
<evidence type="ECO:0000256" key="3">
    <source>
        <dbReference type="ARBA" id="ARBA00022475"/>
    </source>
</evidence>
<reference evidence="10" key="1">
    <citation type="journal article" date="2019" name="Int. J. Syst. Evol. Microbiol.">
        <title>The Global Catalogue of Microorganisms (GCM) 10K type strain sequencing project: providing services to taxonomists for standard genome sequencing and annotation.</title>
        <authorList>
            <consortium name="The Broad Institute Genomics Platform"/>
            <consortium name="The Broad Institute Genome Sequencing Center for Infectious Disease"/>
            <person name="Wu L."/>
            <person name="Ma J."/>
        </authorList>
    </citation>
    <scope>NUCLEOTIDE SEQUENCE [LARGE SCALE GENOMIC DNA]</scope>
    <source>
        <strain evidence="10">TISTR 2466</strain>
    </source>
</reference>
<evidence type="ECO:0000313" key="10">
    <source>
        <dbReference type="Proteomes" id="UP001597399"/>
    </source>
</evidence>
<evidence type="ECO:0000313" key="9">
    <source>
        <dbReference type="EMBL" id="MFD2695744.1"/>
    </source>
</evidence>
<keyword evidence="6 7" id="KW-0472">Membrane</keyword>
<feature type="transmembrane region" description="Helical" evidence="7">
    <location>
        <begin position="248"/>
        <end position="269"/>
    </location>
</feature>
<organism evidence="9 10">
    <name type="scientific">Sporolactobacillus shoreicorticis</name>
    <dbReference type="NCBI Taxonomy" id="1923877"/>
    <lineage>
        <taxon>Bacteria</taxon>
        <taxon>Bacillati</taxon>
        <taxon>Bacillota</taxon>
        <taxon>Bacilli</taxon>
        <taxon>Bacillales</taxon>
        <taxon>Sporolactobacillaceae</taxon>
        <taxon>Sporolactobacillus</taxon>
    </lineage>
</organism>
<evidence type="ECO:0000256" key="7">
    <source>
        <dbReference type="RuleBase" id="RU363032"/>
    </source>
</evidence>
<keyword evidence="2 7" id="KW-0813">Transport</keyword>
<protein>
    <submittedName>
        <fullName evidence="9">ABC transporter permease</fullName>
    </submittedName>
</protein>
<feature type="transmembrane region" description="Helical" evidence="7">
    <location>
        <begin position="192"/>
        <end position="223"/>
    </location>
</feature>
<evidence type="ECO:0000256" key="1">
    <source>
        <dbReference type="ARBA" id="ARBA00004651"/>
    </source>
</evidence>
<feature type="domain" description="ABC transmembrane type-1" evidence="8">
    <location>
        <begin position="86"/>
        <end position="270"/>
    </location>
</feature>
<feature type="transmembrane region" description="Helical" evidence="7">
    <location>
        <begin position="82"/>
        <end position="112"/>
    </location>
</feature>
<evidence type="ECO:0000256" key="4">
    <source>
        <dbReference type="ARBA" id="ARBA00022692"/>
    </source>
</evidence>
<comment type="subcellular location">
    <subcellularLocation>
        <location evidence="1 7">Cell membrane</location>
        <topology evidence="1 7">Multi-pass membrane protein</topology>
    </subcellularLocation>
</comment>
<dbReference type="PANTHER" id="PTHR30151:SF0">
    <property type="entry name" value="ABC TRANSPORTER PERMEASE PROTEIN MJ0413-RELATED"/>
    <property type="match status" value="1"/>
</dbReference>
<feature type="transmembrane region" description="Helical" evidence="7">
    <location>
        <begin position="152"/>
        <end position="171"/>
    </location>
</feature>
<keyword evidence="3" id="KW-1003">Cell membrane</keyword>
<evidence type="ECO:0000259" key="8">
    <source>
        <dbReference type="PROSITE" id="PS50928"/>
    </source>
</evidence>
<dbReference type="InterPro" id="IPR035906">
    <property type="entry name" value="MetI-like_sf"/>
</dbReference>
<comment type="caution">
    <text evidence="9">The sequence shown here is derived from an EMBL/GenBank/DDBJ whole genome shotgun (WGS) entry which is preliminary data.</text>
</comment>
<dbReference type="Proteomes" id="UP001597399">
    <property type="component" value="Unassembled WGS sequence"/>
</dbReference>
<dbReference type="PROSITE" id="PS50928">
    <property type="entry name" value="ABC_TM1"/>
    <property type="match status" value="1"/>
</dbReference>
<comment type="similarity">
    <text evidence="7">Belongs to the binding-protein-dependent transport system permease family.</text>
</comment>
<keyword evidence="5 7" id="KW-1133">Transmembrane helix</keyword>
<feature type="transmembrane region" description="Helical" evidence="7">
    <location>
        <begin position="124"/>
        <end position="146"/>
    </location>
</feature>
<name>A0ABW5S9E1_9BACL</name>
<evidence type="ECO:0000256" key="2">
    <source>
        <dbReference type="ARBA" id="ARBA00022448"/>
    </source>
</evidence>
<dbReference type="PANTHER" id="PTHR30151">
    <property type="entry name" value="ALKANE SULFONATE ABC TRANSPORTER-RELATED, MEMBRANE SUBUNIT"/>
    <property type="match status" value="1"/>
</dbReference>
<dbReference type="SUPFAM" id="SSF161098">
    <property type="entry name" value="MetI-like"/>
    <property type="match status" value="1"/>
</dbReference>
<dbReference type="RefSeq" id="WP_253063112.1">
    <property type="nucleotide sequence ID" value="NZ_JAMXWM010000018.1"/>
</dbReference>
<keyword evidence="10" id="KW-1185">Reference proteome</keyword>
<sequence length="287" mass="32256">MIDELTKGPIQAVAKKSMASGKRVNRKNHSKFIQALSLIVFLILWQFFSAINAHFIWFNPQFFPSPMIVLHTTWDYLLDGTLIQAIGASVIRVLLGFAFGSLVGVLLGIMMSQSRLSNDLISPVLNMLGPIPVFAFLPIFMIWFGISELSKVMLIAYATFLPVLTYTMDGIKNVNPTWIRSAMTLGATRYQIFTRVILRAALPNVFVGMRISLALAFGALIVAEMMGSSEGLGFIIVNARNWFKLDDMFMSCMLIGLLYTLFNYILLFLESVLFRWKKDGIQSAVER</sequence>
<dbReference type="Gene3D" id="1.10.3720.10">
    <property type="entry name" value="MetI-like"/>
    <property type="match status" value="1"/>
</dbReference>